<evidence type="ECO:0000256" key="1">
    <source>
        <dbReference type="ARBA" id="ARBA00009232"/>
    </source>
</evidence>
<protein>
    <recommendedName>
        <fullName evidence="5">Putative 3-methyladenine DNA glycosylase</fullName>
        <ecNumber evidence="5">3.2.2.-</ecNumber>
    </recommendedName>
</protein>
<dbReference type="SUPFAM" id="SSF50486">
    <property type="entry name" value="FMT C-terminal domain-like"/>
    <property type="match status" value="1"/>
</dbReference>
<dbReference type="FunFam" id="3.10.300.10:FF:000001">
    <property type="entry name" value="Putative 3-methyladenine DNA glycosylase"/>
    <property type="match status" value="1"/>
</dbReference>
<dbReference type="GO" id="GO:0006284">
    <property type="term" value="P:base-excision repair"/>
    <property type="evidence" value="ECO:0007669"/>
    <property type="project" value="InterPro"/>
</dbReference>
<evidence type="ECO:0000256" key="3">
    <source>
        <dbReference type="ARBA" id="ARBA00022801"/>
    </source>
</evidence>
<evidence type="ECO:0000313" key="6">
    <source>
        <dbReference type="EMBL" id="RII42535.1"/>
    </source>
</evidence>
<dbReference type="GO" id="GO:0003905">
    <property type="term" value="F:alkylbase DNA N-glycosylase activity"/>
    <property type="evidence" value="ECO:0007669"/>
    <property type="project" value="InterPro"/>
</dbReference>
<keyword evidence="4 5" id="KW-0234">DNA repair</keyword>
<keyword evidence="2 5" id="KW-0227">DNA damage</keyword>
<evidence type="ECO:0000313" key="7">
    <source>
        <dbReference type="Proteomes" id="UP000265419"/>
    </source>
</evidence>
<keyword evidence="3 5" id="KW-0378">Hydrolase</keyword>
<dbReference type="NCBIfam" id="TIGR00567">
    <property type="entry name" value="3mg"/>
    <property type="match status" value="1"/>
</dbReference>
<dbReference type="AlphaFoldDB" id="A0A399JAC8"/>
<dbReference type="CDD" id="cd00540">
    <property type="entry name" value="AAG"/>
    <property type="match status" value="1"/>
</dbReference>
<dbReference type="GO" id="GO:0003677">
    <property type="term" value="F:DNA binding"/>
    <property type="evidence" value="ECO:0007669"/>
    <property type="project" value="InterPro"/>
</dbReference>
<gene>
    <name evidence="6" type="ORF">DWB68_07245</name>
</gene>
<accession>A0A399JAC8</accession>
<dbReference type="RefSeq" id="WP_119424477.1">
    <property type="nucleotide sequence ID" value="NZ_JBHOFJ010000018.1"/>
</dbReference>
<proteinExistence type="inferred from homology"/>
<evidence type="ECO:0000256" key="5">
    <source>
        <dbReference type="HAMAP-Rule" id="MF_00527"/>
    </source>
</evidence>
<dbReference type="Proteomes" id="UP000265419">
    <property type="component" value="Unassembled WGS sequence"/>
</dbReference>
<keyword evidence="7" id="KW-1185">Reference proteome</keyword>
<dbReference type="Gene3D" id="3.10.300.10">
    <property type="entry name" value="Methylpurine-DNA glycosylase (MPG)"/>
    <property type="match status" value="1"/>
</dbReference>
<reference evidence="6 7" key="1">
    <citation type="submission" date="2018-07" db="EMBL/GenBank/DDBJ databases">
        <title>Arthrobacter sp. nov., isolated from raw cow's milk with high bacterial count.</title>
        <authorList>
            <person name="Hahne J."/>
            <person name="Isele D."/>
            <person name="Lipski A."/>
        </authorList>
    </citation>
    <scope>NUCLEOTIDE SEQUENCE [LARGE SCALE GENOMIC DNA]</scope>
    <source>
        <strain evidence="6 7">JZ R-35</strain>
    </source>
</reference>
<dbReference type="NCBIfam" id="NF002003">
    <property type="entry name" value="PRK00802.1-3"/>
    <property type="match status" value="1"/>
</dbReference>
<dbReference type="PANTHER" id="PTHR10429">
    <property type="entry name" value="DNA-3-METHYLADENINE GLYCOSYLASE"/>
    <property type="match status" value="1"/>
</dbReference>
<organism evidence="6 7">
    <name type="scientific">Galactobacter valiniphilus</name>
    <dbReference type="NCBI Taxonomy" id="2676122"/>
    <lineage>
        <taxon>Bacteria</taxon>
        <taxon>Bacillati</taxon>
        <taxon>Actinomycetota</taxon>
        <taxon>Actinomycetes</taxon>
        <taxon>Micrococcales</taxon>
        <taxon>Micrococcaceae</taxon>
        <taxon>Galactobacter</taxon>
    </lineage>
</organism>
<dbReference type="Pfam" id="PF02245">
    <property type="entry name" value="Pur_DNA_glyco"/>
    <property type="match status" value="1"/>
</dbReference>
<name>A0A399JAC8_9MICC</name>
<comment type="caution">
    <text evidence="6">The sequence shown here is derived from an EMBL/GenBank/DDBJ whole genome shotgun (WGS) entry which is preliminary data.</text>
</comment>
<dbReference type="InterPro" id="IPR003180">
    <property type="entry name" value="MPG"/>
</dbReference>
<dbReference type="EMBL" id="QQXK01000011">
    <property type="protein sequence ID" value="RII42535.1"/>
    <property type="molecule type" value="Genomic_DNA"/>
</dbReference>
<sequence length="194" mass="21073">MDDFSWLGLPVEEAARRLLGCELERTLGPETLRVRIVETEAYSQDDPASHTFSGRTARNEAMFLGPGHAYVYLSYGIHSCLNIVVGREGVGEGVLIRAAEPLEGRDTMALLRGRGGVALTNGPGKLGQALAIDLGLSGHDVALAPLRLLRRPPLGEERVVVTTRIGITKAAELPRRFYDRDSGYVSVRARPVAR</sequence>
<comment type="similarity">
    <text evidence="1 5">Belongs to the DNA glycosylase MPG family.</text>
</comment>
<dbReference type="EC" id="3.2.2.-" evidence="5"/>
<evidence type="ECO:0000256" key="2">
    <source>
        <dbReference type="ARBA" id="ARBA00022763"/>
    </source>
</evidence>
<dbReference type="InterPro" id="IPR036995">
    <property type="entry name" value="MPG_sf"/>
</dbReference>
<dbReference type="HAMAP" id="MF_00527">
    <property type="entry name" value="3MGH"/>
    <property type="match status" value="1"/>
</dbReference>
<dbReference type="PANTHER" id="PTHR10429:SF0">
    <property type="entry name" value="DNA-3-METHYLADENINE GLYCOSYLASE"/>
    <property type="match status" value="1"/>
</dbReference>
<evidence type="ECO:0000256" key="4">
    <source>
        <dbReference type="ARBA" id="ARBA00023204"/>
    </source>
</evidence>
<dbReference type="InterPro" id="IPR011034">
    <property type="entry name" value="Formyl_transferase-like_C_sf"/>
</dbReference>